<dbReference type="AlphaFoldDB" id="X6NHI8"/>
<feature type="transmembrane region" description="Helical" evidence="8">
    <location>
        <begin position="167"/>
        <end position="189"/>
    </location>
</feature>
<keyword evidence="8" id="KW-1133">Transmembrane helix</keyword>
<dbReference type="PANTHER" id="PTHR31220:SF1">
    <property type="entry name" value="GH21176P"/>
    <property type="match status" value="1"/>
</dbReference>
<gene>
    <name evidence="9" type="ORF">RFI_11785</name>
</gene>
<keyword evidence="4" id="KW-0963">Cytoplasm</keyword>
<evidence type="ECO:0000256" key="3">
    <source>
        <dbReference type="ARBA" id="ARBA00022475"/>
    </source>
</evidence>
<dbReference type="Proteomes" id="UP000023152">
    <property type="component" value="Unassembled WGS sequence"/>
</dbReference>
<evidence type="ECO:0000256" key="1">
    <source>
        <dbReference type="ARBA" id="ARBA00004236"/>
    </source>
</evidence>
<dbReference type="GO" id="GO:0005886">
    <property type="term" value="C:plasma membrane"/>
    <property type="evidence" value="ECO:0007669"/>
    <property type="project" value="UniProtKB-SubCell"/>
</dbReference>
<sequence length="593" mass="66545">MRNALKLEKEKPAATTGTSGLGTTTIATGTTTASTAAATTATAMTAATMTTAADESAEDTGDSKGAAVVAMPKLNNWEEWPNQLKEQLKTSDNDIPLNYMLDYLKTLEMLIQIRLYQCLRKDTELLLLLCDRILEISEAKQNEAICEWLHYCLGEEFQDTDKDDEKVFLLFVVVVVVVVVYICVCIIATDKEHTNSAMDCLLFQTDVWEGQTNDENSHTNHICSVKLFAVQLVPVLVWCVYSRDVRYVGGIAAILLSLYKREKQCCLAQQHTMALSHKHQTPGITVFSPFFLPDLNFPSIFHCPHNYLTTPRKAWIDDDTVVHQNEAVIHPSHIPIPSLLSNRDLQDIFDTQHLIPAVTSTTTTTAGNITSVASTHRASSAHTDSKSNLAVKHVSIPLHKQRDGGKSHEFYMDVMATTPKVASGSTPGEKGDNKDKDKKDENDLFAFHFPLLQQGNLHTNLQLIHVALQLFNSYISKMDHVVLEQYCAIIAKICSSGMDASVRNDFPQPIERSLLYCKNWKWYPTAPNNSYKKRFIIPSEILCQFLVGLRYALFCELFLLCVCVFFNYKKNFLIQHFFSPSSVHPIATLIKLN</sequence>
<feature type="compositionally biased region" description="Basic and acidic residues" evidence="7">
    <location>
        <begin position="1"/>
        <end position="12"/>
    </location>
</feature>
<keyword evidence="3" id="KW-1003">Cell membrane</keyword>
<dbReference type="InterPro" id="IPR018619">
    <property type="entry name" value="Hyccin"/>
</dbReference>
<dbReference type="EMBL" id="ASPP01008601">
    <property type="protein sequence ID" value="ETO25353.1"/>
    <property type="molecule type" value="Genomic_DNA"/>
</dbReference>
<evidence type="ECO:0000313" key="10">
    <source>
        <dbReference type="Proteomes" id="UP000023152"/>
    </source>
</evidence>
<dbReference type="GO" id="GO:0046854">
    <property type="term" value="P:phosphatidylinositol phosphate biosynthetic process"/>
    <property type="evidence" value="ECO:0007669"/>
    <property type="project" value="TreeGrafter"/>
</dbReference>
<dbReference type="PANTHER" id="PTHR31220">
    <property type="entry name" value="HYCCIN RELATED"/>
    <property type="match status" value="1"/>
</dbReference>
<dbReference type="GO" id="GO:0005829">
    <property type="term" value="C:cytosol"/>
    <property type="evidence" value="ECO:0007669"/>
    <property type="project" value="UniProtKB-SubCell"/>
</dbReference>
<evidence type="ECO:0000256" key="2">
    <source>
        <dbReference type="ARBA" id="ARBA00004514"/>
    </source>
</evidence>
<evidence type="ECO:0000256" key="7">
    <source>
        <dbReference type="SAM" id="MobiDB-lite"/>
    </source>
</evidence>
<reference evidence="9 10" key="1">
    <citation type="journal article" date="2013" name="Curr. Biol.">
        <title>The Genome of the Foraminiferan Reticulomyxa filosa.</title>
        <authorList>
            <person name="Glockner G."/>
            <person name="Hulsmann N."/>
            <person name="Schleicher M."/>
            <person name="Noegel A.A."/>
            <person name="Eichinger L."/>
            <person name="Gallinger C."/>
            <person name="Pawlowski J."/>
            <person name="Sierra R."/>
            <person name="Euteneuer U."/>
            <person name="Pillet L."/>
            <person name="Moustafa A."/>
            <person name="Platzer M."/>
            <person name="Groth M."/>
            <person name="Szafranski K."/>
            <person name="Schliwa M."/>
        </authorList>
    </citation>
    <scope>NUCLEOTIDE SEQUENCE [LARGE SCALE GENOMIC DNA]</scope>
</reference>
<dbReference type="GO" id="GO:0072659">
    <property type="term" value="P:protein localization to plasma membrane"/>
    <property type="evidence" value="ECO:0007669"/>
    <property type="project" value="TreeGrafter"/>
</dbReference>
<evidence type="ECO:0000256" key="6">
    <source>
        <dbReference type="ARBA" id="ARBA00034482"/>
    </source>
</evidence>
<comment type="subcellular location">
    <subcellularLocation>
        <location evidence="1">Cell membrane</location>
    </subcellularLocation>
    <subcellularLocation>
        <location evidence="2">Cytoplasm</location>
        <location evidence="2">Cytosol</location>
    </subcellularLocation>
</comment>
<feature type="compositionally biased region" description="Low complexity" evidence="7">
    <location>
        <begin position="13"/>
        <end position="26"/>
    </location>
</feature>
<name>X6NHI8_RETFI</name>
<comment type="similarity">
    <text evidence="6">Belongs to the Hyccin family.</text>
</comment>
<keyword evidence="5 8" id="KW-0472">Membrane</keyword>
<proteinExistence type="inferred from homology"/>
<keyword evidence="8" id="KW-0812">Transmembrane</keyword>
<accession>X6NHI8</accession>
<evidence type="ECO:0000313" key="9">
    <source>
        <dbReference type="EMBL" id="ETO25353.1"/>
    </source>
</evidence>
<keyword evidence="10" id="KW-1185">Reference proteome</keyword>
<feature type="transmembrane region" description="Helical" evidence="8">
    <location>
        <begin position="548"/>
        <end position="568"/>
    </location>
</feature>
<protein>
    <submittedName>
        <fullName evidence="9">Uncharacterized protein</fullName>
    </submittedName>
</protein>
<feature type="region of interest" description="Disordered" evidence="7">
    <location>
        <begin position="1"/>
        <end position="26"/>
    </location>
</feature>
<organism evidence="9 10">
    <name type="scientific">Reticulomyxa filosa</name>
    <dbReference type="NCBI Taxonomy" id="46433"/>
    <lineage>
        <taxon>Eukaryota</taxon>
        <taxon>Sar</taxon>
        <taxon>Rhizaria</taxon>
        <taxon>Retaria</taxon>
        <taxon>Foraminifera</taxon>
        <taxon>Monothalamids</taxon>
        <taxon>Reticulomyxidae</taxon>
        <taxon>Reticulomyxa</taxon>
    </lineage>
</organism>
<evidence type="ECO:0000256" key="4">
    <source>
        <dbReference type="ARBA" id="ARBA00022490"/>
    </source>
</evidence>
<comment type="caution">
    <text evidence="9">The sequence shown here is derived from an EMBL/GenBank/DDBJ whole genome shotgun (WGS) entry which is preliminary data.</text>
</comment>
<evidence type="ECO:0000256" key="5">
    <source>
        <dbReference type="ARBA" id="ARBA00023136"/>
    </source>
</evidence>
<evidence type="ECO:0000256" key="8">
    <source>
        <dbReference type="SAM" id="Phobius"/>
    </source>
</evidence>